<gene>
    <name evidence="1" type="ORF">MHI_LOCUS91638</name>
</gene>
<feature type="non-terminal residue" evidence="1">
    <location>
        <position position="1"/>
    </location>
</feature>
<comment type="caution">
    <text evidence="1">The sequence shown here is derived from an EMBL/GenBank/DDBJ whole genome shotgun (WGS) entry which is preliminary data.</text>
</comment>
<reference evidence="1" key="1">
    <citation type="submission" date="2020-07" db="EMBL/GenBank/DDBJ databases">
        <authorList>
            <person name="Nazaruddin N."/>
        </authorList>
    </citation>
    <scope>NUCLEOTIDE SEQUENCE</scope>
</reference>
<proteinExistence type="predicted"/>
<name>A0A6V7GUS9_9HYME</name>
<protein>
    <submittedName>
        <fullName evidence="1">Uncharacterized protein</fullName>
    </submittedName>
</protein>
<dbReference type="EMBL" id="CAJDYZ010001661">
    <property type="protein sequence ID" value="CAD1469025.1"/>
    <property type="molecule type" value="Genomic_DNA"/>
</dbReference>
<sequence length="55" mass="6465">IFHDVHYHRGILNDIYLMKVFTITLLLQCIIDDNVLHIYHVSRMHLCSSGHSIMS</sequence>
<dbReference type="AlphaFoldDB" id="A0A6V7GUS9"/>
<accession>A0A6V7GUS9</accession>
<evidence type="ECO:0000313" key="2">
    <source>
        <dbReference type="Proteomes" id="UP000752696"/>
    </source>
</evidence>
<organism evidence="1 2">
    <name type="scientific">Heterotrigona itama</name>
    <dbReference type="NCBI Taxonomy" id="395501"/>
    <lineage>
        <taxon>Eukaryota</taxon>
        <taxon>Metazoa</taxon>
        <taxon>Ecdysozoa</taxon>
        <taxon>Arthropoda</taxon>
        <taxon>Hexapoda</taxon>
        <taxon>Insecta</taxon>
        <taxon>Pterygota</taxon>
        <taxon>Neoptera</taxon>
        <taxon>Endopterygota</taxon>
        <taxon>Hymenoptera</taxon>
        <taxon>Apocrita</taxon>
        <taxon>Aculeata</taxon>
        <taxon>Apoidea</taxon>
        <taxon>Anthophila</taxon>
        <taxon>Apidae</taxon>
        <taxon>Heterotrigona</taxon>
    </lineage>
</organism>
<evidence type="ECO:0000313" key="1">
    <source>
        <dbReference type="EMBL" id="CAD1469025.1"/>
    </source>
</evidence>
<keyword evidence="2" id="KW-1185">Reference proteome</keyword>
<dbReference type="Proteomes" id="UP000752696">
    <property type="component" value="Unassembled WGS sequence"/>
</dbReference>